<evidence type="ECO:0000259" key="9">
    <source>
        <dbReference type="Pfam" id="PF01743"/>
    </source>
</evidence>
<keyword evidence="12" id="KW-1185">Reference proteome</keyword>
<comment type="caution">
    <text evidence="11">The sequence shown here is derived from an EMBL/GenBank/DDBJ whole genome shotgun (WGS) entry which is preliminary data.</text>
</comment>
<comment type="similarity">
    <text evidence="8">Belongs to the tRNA nucleotidyltransferase/poly(A) polymerase family.</text>
</comment>
<dbReference type="GO" id="GO:0000166">
    <property type="term" value="F:nucleotide binding"/>
    <property type="evidence" value="ECO:0007669"/>
    <property type="project" value="UniProtKB-KW"/>
</dbReference>
<reference evidence="11" key="1">
    <citation type="submission" date="2020-08" db="EMBL/GenBank/DDBJ databases">
        <title>Genome public.</title>
        <authorList>
            <person name="Liu C."/>
            <person name="Sun Q."/>
        </authorList>
    </citation>
    <scope>NUCLEOTIDE SEQUENCE</scope>
    <source>
        <strain evidence="11">NSJ-50</strain>
    </source>
</reference>
<dbReference type="InterPro" id="IPR002646">
    <property type="entry name" value="PolA_pol_head_dom"/>
</dbReference>
<feature type="domain" description="tRNA nucleotidyltransferase/poly(A) polymerase RNA and SrmB- binding" evidence="10">
    <location>
        <begin position="178"/>
        <end position="238"/>
    </location>
</feature>
<keyword evidence="3" id="KW-0819">tRNA processing</keyword>
<evidence type="ECO:0000256" key="7">
    <source>
        <dbReference type="ARBA" id="ARBA00022842"/>
    </source>
</evidence>
<dbReference type="Pfam" id="PF12627">
    <property type="entry name" value="PolyA_pol_RNAbd"/>
    <property type="match status" value="1"/>
</dbReference>
<evidence type="ECO:0000256" key="4">
    <source>
        <dbReference type="ARBA" id="ARBA00022695"/>
    </source>
</evidence>
<dbReference type="Proteomes" id="UP000647416">
    <property type="component" value="Unassembled WGS sequence"/>
</dbReference>
<dbReference type="InterPro" id="IPR050264">
    <property type="entry name" value="Bact_CCA-adding_enz_type3_sf"/>
</dbReference>
<keyword evidence="7" id="KW-0460">Magnesium</keyword>
<evidence type="ECO:0000313" key="11">
    <source>
        <dbReference type="EMBL" id="MBC8595279.1"/>
    </source>
</evidence>
<comment type="cofactor">
    <cofactor evidence="1">
        <name>Mg(2+)</name>
        <dbReference type="ChEBI" id="CHEBI:18420"/>
    </cofactor>
</comment>
<evidence type="ECO:0000256" key="1">
    <source>
        <dbReference type="ARBA" id="ARBA00001946"/>
    </source>
</evidence>
<dbReference type="Pfam" id="PF01743">
    <property type="entry name" value="PolyA_pol"/>
    <property type="match status" value="1"/>
</dbReference>
<feature type="domain" description="Poly A polymerase head" evidence="9">
    <location>
        <begin position="31"/>
        <end position="151"/>
    </location>
</feature>
<keyword evidence="8" id="KW-0694">RNA-binding</keyword>
<evidence type="ECO:0000256" key="5">
    <source>
        <dbReference type="ARBA" id="ARBA00022723"/>
    </source>
</evidence>
<sequence>MNLLKRYAVKIDLPAEIEYVITSLEKGGFEAYTAGGSVRDFLLKRAVSDYDVTTNAEPCDVHKIFRKCFDTGIKHGTVTVISGKYHVEITTYRVDGDYVAHRKPESVHFSKKLSDDLSRRDFTVNALVYNPNEGILDFFGGTDDIKNKTIRAVGDGEKRFFEDALRIIRAVRFACVLGFEIEPKTFCAMKNNAKYLSDISCERIREEFTKILCAKNLGALAVSAQNGIFDRIFPDIKSIENFEKISRSDGGYCVKWALFIYYMNKNGADEILAKYKFSNAEKHKIKFLINSAEVNFTQNRADIKRFLQKGDIYLNETEIFLTAIGKFYPADIISDIINSCEPYKLCMLKTDGAQIKNYAKKSEDTGKILNYLLDFVIENPHNNTKERLFEKAEKFYDN</sequence>
<evidence type="ECO:0000256" key="3">
    <source>
        <dbReference type="ARBA" id="ARBA00022694"/>
    </source>
</evidence>
<accession>A0A926FB66</accession>
<evidence type="ECO:0000256" key="2">
    <source>
        <dbReference type="ARBA" id="ARBA00022679"/>
    </source>
</evidence>
<dbReference type="GO" id="GO:0046872">
    <property type="term" value="F:metal ion binding"/>
    <property type="evidence" value="ECO:0007669"/>
    <property type="project" value="UniProtKB-KW"/>
</dbReference>
<dbReference type="PANTHER" id="PTHR46173">
    <property type="entry name" value="CCA TRNA NUCLEOTIDYLTRANSFERASE 1, MITOCHONDRIAL"/>
    <property type="match status" value="1"/>
</dbReference>
<dbReference type="GO" id="GO:0004810">
    <property type="term" value="F:CCA tRNA nucleotidyltransferase activity"/>
    <property type="evidence" value="ECO:0007669"/>
    <property type="project" value="UniProtKB-EC"/>
</dbReference>
<protein>
    <submittedName>
        <fullName evidence="11">CCA tRNA nucleotidyltransferase</fullName>
        <ecNumber evidence="11">2.7.7.72</ecNumber>
    </submittedName>
</protein>
<keyword evidence="4 11" id="KW-0548">Nucleotidyltransferase</keyword>
<gene>
    <name evidence="11" type="ORF">H8706_00120</name>
</gene>
<dbReference type="AlphaFoldDB" id="A0A926FB66"/>
<dbReference type="Gene3D" id="1.10.3090.10">
    <property type="entry name" value="cca-adding enzyme, domain 2"/>
    <property type="match status" value="1"/>
</dbReference>
<dbReference type="GO" id="GO:0000049">
    <property type="term" value="F:tRNA binding"/>
    <property type="evidence" value="ECO:0007669"/>
    <property type="project" value="TreeGrafter"/>
</dbReference>
<proteinExistence type="inferred from homology"/>
<dbReference type="InterPro" id="IPR043519">
    <property type="entry name" value="NT_sf"/>
</dbReference>
<dbReference type="Gene3D" id="3.30.460.10">
    <property type="entry name" value="Beta Polymerase, domain 2"/>
    <property type="match status" value="1"/>
</dbReference>
<dbReference type="SUPFAM" id="SSF81301">
    <property type="entry name" value="Nucleotidyltransferase"/>
    <property type="match status" value="1"/>
</dbReference>
<dbReference type="NCBIfam" id="NF009814">
    <property type="entry name" value="PRK13299.1"/>
    <property type="match status" value="1"/>
</dbReference>
<keyword evidence="6" id="KW-0547">Nucleotide-binding</keyword>
<evidence type="ECO:0000256" key="6">
    <source>
        <dbReference type="ARBA" id="ARBA00022741"/>
    </source>
</evidence>
<evidence type="ECO:0000259" key="10">
    <source>
        <dbReference type="Pfam" id="PF12627"/>
    </source>
</evidence>
<dbReference type="GO" id="GO:0008033">
    <property type="term" value="P:tRNA processing"/>
    <property type="evidence" value="ECO:0007669"/>
    <property type="project" value="UniProtKB-KW"/>
</dbReference>
<name>A0A926FB66_9FIRM</name>
<dbReference type="SUPFAM" id="SSF81891">
    <property type="entry name" value="Poly A polymerase C-terminal region-like"/>
    <property type="match status" value="1"/>
</dbReference>
<dbReference type="PANTHER" id="PTHR46173:SF1">
    <property type="entry name" value="CCA TRNA NUCLEOTIDYLTRANSFERASE 1, MITOCHONDRIAL"/>
    <property type="match status" value="1"/>
</dbReference>
<dbReference type="EC" id="2.7.7.72" evidence="11"/>
<dbReference type="InterPro" id="IPR032828">
    <property type="entry name" value="PolyA_RNA-bd"/>
</dbReference>
<keyword evidence="5" id="KW-0479">Metal-binding</keyword>
<organism evidence="11 12">
    <name type="scientific">Qingrenia yutianensis</name>
    <dbReference type="NCBI Taxonomy" id="2763676"/>
    <lineage>
        <taxon>Bacteria</taxon>
        <taxon>Bacillati</taxon>
        <taxon>Bacillota</taxon>
        <taxon>Clostridia</taxon>
        <taxon>Eubacteriales</taxon>
        <taxon>Oscillospiraceae</taxon>
        <taxon>Qingrenia</taxon>
    </lineage>
</organism>
<keyword evidence="2 8" id="KW-0808">Transferase</keyword>
<evidence type="ECO:0000256" key="8">
    <source>
        <dbReference type="RuleBase" id="RU003953"/>
    </source>
</evidence>
<evidence type="ECO:0000313" key="12">
    <source>
        <dbReference type="Proteomes" id="UP000647416"/>
    </source>
</evidence>
<dbReference type="CDD" id="cd05398">
    <property type="entry name" value="NT_ClassII-CCAase"/>
    <property type="match status" value="1"/>
</dbReference>
<dbReference type="EMBL" id="JACRTE010000001">
    <property type="protein sequence ID" value="MBC8595279.1"/>
    <property type="molecule type" value="Genomic_DNA"/>
</dbReference>